<proteinExistence type="predicted"/>
<feature type="transmembrane region" description="Helical" evidence="1">
    <location>
        <begin position="6"/>
        <end position="26"/>
    </location>
</feature>
<keyword evidence="1" id="KW-0812">Transmembrane</keyword>
<dbReference type="AlphaFoldDB" id="A0A2R6C9Q1"/>
<evidence type="ECO:0000313" key="3">
    <source>
        <dbReference type="Proteomes" id="UP000242015"/>
    </source>
</evidence>
<gene>
    <name evidence="2" type="ORF">B9Q04_09780</name>
</gene>
<sequence length="230" mass="24550">GSVLFWSAVVYLIFSFPLRSVTISFTRYARDRVGVVSALVYAVVHLFLYSFTLEAILVRTLAPGFSVGGASVWVNTDLLSPPSGLNALLDLAYNPSLTISLPPIFGVVLSAYNFATAGVISALVATSVGIIRRIMGLYKLGRGLRVKTYAGLPALGVVLGASCCLSPPILLGLLTPAIGVVADTLGAYYITYFLFPWLAVTALYLNYRSLMKLSKAWTGACCERPKPSLG</sequence>
<dbReference type="EMBL" id="NEXF01000213">
    <property type="protein sequence ID" value="PSO07637.1"/>
    <property type="molecule type" value="Genomic_DNA"/>
</dbReference>
<keyword evidence="1" id="KW-1133">Transmembrane helix</keyword>
<reference evidence="2 3" key="1">
    <citation type="submission" date="2017-04" db="EMBL/GenBank/DDBJ databases">
        <title>Novel microbial lineages endemic to geothermal iron-oxide mats fill important gaps in the evolutionary history of Archaea.</title>
        <authorList>
            <person name="Jay Z.J."/>
            <person name="Beam J.P."/>
            <person name="Dlakic M."/>
            <person name="Rusch D.B."/>
            <person name="Kozubal M.A."/>
            <person name="Inskeep W.P."/>
        </authorList>
    </citation>
    <scope>NUCLEOTIDE SEQUENCE [LARGE SCALE GENOMIC DNA]</scope>
    <source>
        <strain evidence="2">BE_D</strain>
    </source>
</reference>
<name>A0A2R6C9Q1_9ARCH</name>
<feature type="non-terminal residue" evidence="2">
    <location>
        <position position="1"/>
    </location>
</feature>
<protein>
    <submittedName>
        <fullName evidence="2">Uncharacterized protein</fullName>
    </submittedName>
</protein>
<organism evidence="2 3">
    <name type="scientific">Candidatus Marsarchaeota G2 archaeon BE_D</name>
    <dbReference type="NCBI Taxonomy" id="1978158"/>
    <lineage>
        <taxon>Archaea</taxon>
        <taxon>Candidatus Marsarchaeota</taxon>
        <taxon>Candidatus Marsarchaeota group 2</taxon>
    </lineage>
</organism>
<dbReference type="Proteomes" id="UP000242015">
    <property type="component" value="Unassembled WGS sequence"/>
</dbReference>
<evidence type="ECO:0000313" key="2">
    <source>
        <dbReference type="EMBL" id="PSO07637.1"/>
    </source>
</evidence>
<feature type="transmembrane region" description="Helical" evidence="1">
    <location>
        <begin position="152"/>
        <end position="174"/>
    </location>
</feature>
<keyword evidence="1" id="KW-0472">Membrane</keyword>
<feature type="transmembrane region" description="Helical" evidence="1">
    <location>
        <begin position="186"/>
        <end position="205"/>
    </location>
</feature>
<feature type="transmembrane region" description="Helical" evidence="1">
    <location>
        <begin position="104"/>
        <end position="131"/>
    </location>
</feature>
<feature type="transmembrane region" description="Helical" evidence="1">
    <location>
        <begin position="33"/>
        <end position="51"/>
    </location>
</feature>
<evidence type="ECO:0000256" key="1">
    <source>
        <dbReference type="SAM" id="Phobius"/>
    </source>
</evidence>
<comment type="caution">
    <text evidence="2">The sequence shown here is derived from an EMBL/GenBank/DDBJ whole genome shotgun (WGS) entry which is preliminary data.</text>
</comment>
<accession>A0A2R6C9Q1</accession>